<protein>
    <submittedName>
        <fullName evidence="1">Uncharacterized protein</fullName>
    </submittedName>
</protein>
<reference evidence="1" key="1">
    <citation type="submission" date="2022-10" db="EMBL/GenBank/DDBJ databases">
        <authorList>
            <person name="Aires J."/>
            <person name="Mesa V."/>
        </authorList>
    </citation>
    <scope>NUCLEOTIDE SEQUENCE</scope>
    <source>
        <strain evidence="1">Clostridium neonatale JD116</strain>
    </source>
</reference>
<accession>A0AAD2DFL6</accession>
<dbReference type="EMBL" id="CAMTCP010000301">
    <property type="protein sequence ID" value="CAI3698546.1"/>
    <property type="molecule type" value="Genomic_DNA"/>
</dbReference>
<comment type="caution">
    <text evidence="1">The sequence shown here is derived from an EMBL/GenBank/DDBJ whole genome shotgun (WGS) entry which is preliminary data.</text>
</comment>
<name>A0AAD2DFL6_9CLOT</name>
<organism evidence="1 2">
    <name type="scientific">Clostridium neonatale</name>
    <dbReference type="NCBI Taxonomy" id="137838"/>
    <lineage>
        <taxon>Bacteria</taxon>
        <taxon>Bacillati</taxon>
        <taxon>Bacillota</taxon>
        <taxon>Clostridia</taxon>
        <taxon>Eubacteriales</taxon>
        <taxon>Clostridiaceae</taxon>
        <taxon>Clostridium</taxon>
    </lineage>
</organism>
<dbReference type="RefSeq" id="WP_317048870.1">
    <property type="nucleotide sequence ID" value="NZ_CAMRXC010000002.1"/>
</dbReference>
<evidence type="ECO:0000313" key="1">
    <source>
        <dbReference type="EMBL" id="CAI3698546.1"/>
    </source>
</evidence>
<dbReference type="Proteomes" id="UP001189143">
    <property type="component" value="Unassembled WGS sequence"/>
</dbReference>
<evidence type="ECO:0000313" key="2">
    <source>
        <dbReference type="Proteomes" id="UP001189143"/>
    </source>
</evidence>
<proteinExistence type="predicted"/>
<sequence>MKNMYVGELDVNIITEYEGSWGENLDVNLSSKGDKNAEYKHIYFCNKEKRICTCIIKSKFTGKIRGVGISKCNPKDRFDMYTGLMIAEYRAKIELYKSNIKILGNRRGY</sequence>
<gene>
    <name evidence="1" type="ORF">CNEO2_980005</name>
</gene>
<dbReference type="AlphaFoldDB" id="A0AAD2DFL6"/>